<evidence type="ECO:0000256" key="1">
    <source>
        <dbReference type="SAM" id="SignalP"/>
    </source>
</evidence>
<evidence type="ECO:0000313" key="4">
    <source>
        <dbReference type="Proteomes" id="UP000002051"/>
    </source>
</evidence>
<dbReference type="EnsemblPlants" id="AES99488">
    <property type="protein sequence ID" value="AES99488"/>
    <property type="gene ID" value="MTR_5g081450"/>
</dbReference>
<reference evidence="2 4" key="1">
    <citation type="journal article" date="2011" name="Nature">
        <title>The Medicago genome provides insight into the evolution of rhizobial symbioses.</title>
        <authorList>
            <person name="Young N.D."/>
            <person name="Debelle F."/>
            <person name="Oldroyd G.E."/>
            <person name="Geurts R."/>
            <person name="Cannon S.B."/>
            <person name="Udvardi M.K."/>
            <person name="Benedito V.A."/>
            <person name="Mayer K.F."/>
            <person name="Gouzy J."/>
            <person name="Schoof H."/>
            <person name="Van de Peer Y."/>
            <person name="Proost S."/>
            <person name="Cook D.R."/>
            <person name="Meyers B.C."/>
            <person name="Spannagl M."/>
            <person name="Cheung F."/>
            <person name="De Mita S."/>
            <person name="Krishnakumar V."/>
            <person name="Gundlach H."/>
            <person name="Zhou S."/>
            <person name="Mudge J."/>
            <person name="Bharti A.K."/>
            <person name="Murray J.D."/>
            <person name="Naoumkina M.A."/>
            <person name="Rosen B."/>
            <person name="Silverstein K.A."/>
            <person name="Tang H."/>
            <person name="Rombauts S."/>
            <person name="Zhao P.X."/>
            <person name="Zhou P."/>
            <person name="Barbe V."/>
            <person name="Bardou P."/>
            <person name="Bechner M."/>
            <person name="Bellec A."/>
            <person name="Berger A."/>
            <person name="Berges H."/>
            <person name="Bidwell S."/>
            <person name="Bisseling T."/>
            <person name="Choisne N."/>
            <person name="Couloux A."/>
            <person name="Denny R."/>
            <person name="Deshpande S."/>
            <person name="Dai X."/>
            <person name="Doyle J.J."/>
            <person name="Dudez A.M."/>
            <person name="Farmer A.D."/>
            <person name="Fouteau S."/>
            <person name="Franken C."/>
            <person name="Gibelin C."/>
            <person name="Gish J."/>
            <person name="Goldstein S."/>
            <person name="Gonzalez A.J."/>
            <person name="Green P.J."/>
            <person name="Hallab A."/>
            <person name="Hartog M."/>
            <person name="Hua A."/>
            <person name="Humphray S.J."/>
            <person name="Jeong D.H."/>
            <person name="Jing Y."/>
            <person name="Jocker A."/>
            <person name="Kenton S.M."/>
            <person name="Kim D.J."/>
            <person name="Klee K."/>
            <person name="Lai H."/>
            <person name="Lang C."/>
            <person name="Lin S."/>
            <person name="Macmil S.L."/>
            <person name="Magdelenat G."/>
            <person name="Matthews L."/>
            <person name="McCorrison J."/>
            <person name="Monaghan E.L."/>
            <person name="Mun J.H."/>
            <person name="Najar F.Z."/>
            <person name="Nicholson C."/>
            <person name="Noirot C."/>
            <person name="O'Bleness M."/>
            <person name="Paule C.R."/>
            <person name="Poulain J."/>
            <person name="Prion F."/>
            <person name="Qin B."/>
            <person name="Qu C."/>
            <person name="Retzel E.F."/>
            <person name="Riddle C."/>
            <person name="Sallet E."/>
            <person name="Samain S."/>
            <person name="Samson N."/>
            <person name="Sanders I."/>
            <person name="Saurat O."/>
            <person name="Scarpelli C."/>
            <person name="Schiex T."/>
            <person name="Segurens B."/>
            <person name="Severin A.J."/>
            <person name="Sherrier D.J."/>
            <person name="Shi R."/>
            <person name="Sims S."/>
            <person name="Singer S.R."/>
            <person name="Sinharoy S."/>
            <person name="Sterck L."/>
            <person name="Viollet A."/>
            <person name="Wang B.B."/>
            <person name="Wang K."/>
            <person name="Wang M."/>
            <person name="Wang X."/>
            <person name="Warfsmann J."/>
            <person name="Weissenbach J."/>
            <person name="White D.D."/>
            <person name="White J.D."/>
            <person name="Wiley G.B."/>
            <person name="Wincker P."/>
            <person name="Xing Y."/>
            <person name="Yang L."/>
            <person name="Yao Z."/>
            <person name="Ying F."/>
            <person name="Zhai J."/>
            <person name="Zhou L."/>
            <person name="Zuber A."/>
            <person name="Denarie J."/>
            <person name="Dixon R.A."/>
            <person name="May G.D."/>
            <person name="Schwartz D.C."/>
            <person name="Rogers J."/>
            <person name="Quetier F."/>
            <person name="Town C.D."/>
            <person name="Roe B.A."/>
        </authorList>
    </citation>
    <scope>NUCLEOTIDE SEQUENCE [LARGE SCALE GENOMIC DNA]</scope>
    <source>
        <strain evidence="2">A17</strain>
        <strain evidence="3 4">cv. Jemalong A17</strain>
    </source>
</reference>
<keyword evidence="4" id="KW-1185">Reference proteome</keyword>
<dbReference type="EMBL" id="CM001221">
    <property type="protein sequence ID" value="AES99488.1"/>
    <property type="molecule type" value="Genomic_DNA"/>
</dbReference>
<dbReference type="HOGENOM" id="CLU_2964363_0_0_1"/>
<accession>G7K235</accession>
<feature type="signal peptide" evidence="1">
    <location>
        <begin position="1"/>
        <end position="28"/>
    </location>
</feature>
<organism evidence="2 4">
    <name type="scientific">Medicago truncatula</name>
    <name type="common">Barrel medic</name>
    <name type="synonym">Medicago tribuloides</name>
    <dbReference type="NCBI Taxonomy" id="3880"/>
    <lineage>
        <taxon>Eukaryota</taxon>
        <taxon>Viridiplantae</taxon>
        <taxon>Streptophyta</taxon>
        <taxon>Embryophyta</taxon>
        <taxon>Tracheophyta</taxon>
        <taxon>Spermatophyta</taxon>
        <taxon>Magnoliopsida</taxon>
        <taxon>eudicotyledons</taxon>
        <taxon>Gunneridae</taxon>
        <taxon>Pentapetalae</taxon>
        <taxon>rosids</taxon>
        <taxon>fabids</taxon>
        <taxon>Fabales</taxon>
        <taxon>Fabaceae</taxon>
        <taxon>Papilionoideae</taxon>
        <taxon>50 kb inversion clade</taxon>
        <taxon>NPAAA clade</taxon>
        <taxon>Hologalegina</taxon>
        <taxon>IRL clade</taxon>
        <taxon>Trifolieae</taxon>
        <taxon>Medicago</taxon>
    </lineage>
</organism>
<evidence type="ECO:0000313" key="3">
    <source>
        <dbReference type="EnsemblPlants" id="AES99488"/>
    </source>
</evidence>
<keyword evidence="1" id="KW-0732">Signal</keyword>
<gene>
    <name evidence="2" type="ordered locus">MTR_5g081450</name>
</gene>
<reference evidence="3" key="3">
    <citation type="submission" date="2015-04" db="UniProtKB">
        <authorList>
            <consortium name="EnsemblPlants"/>
        </authorList>
    </citation>
    <scope>IDENTIFICATION</scope>
    <source>
        <strain evidence="3">cv. Jemalong A17</strain>
    </source>
</reference>
<evidence type="ECO:0008006" key="5">
    <source>
        <dbReference type="Google" id="ProtNLM"/>
    </source>
</evidence>
<reference evidence="2 4" key="2">
    <citation type="journal article" date="2014" name="BMC Genomics">
        <title>An improved genome release (version Mt4.0) for the model legume Medicago truncatula.</title>
        <authorList>
            <person name="Tang H."/>
            <person name="Krishnakumar V."/>
            <person name="Bidwell S."/>
            <person name="Rosen B."/>
            <person name="Chan A."/>
            <person name="Zhou S."/>
            <person name="Gentzbittel L."/>
            <person name="Childs K.L."/>
            <person name="Yandell M."/>
            <person name="Gundlach H."/>
            <person name="Mayer K.F."/>
            <person name="Schwartz D.C."/>
            <person name="Town C.D."/>
        </authorList>
    </citation>
    <scope>GENOME REANNOTATION</scope>
    <source>
        <strain evidence="3 4">cv. Jemalong A17</strain>
    </source>
</reference>
<proteinExistence type="predicted"/>
<dbReference type="Proteomes" id="UP000002051">
    <property type="component" value="Chromosome 5"/>
</dbReference>
<dbReference type="AlphaFoldDB" id="G7K235"/>
<protein>
    <recommendedName>
        <fullName evidence="5">Transmembrane protein</fullName>
    </recommendedName>
</protein>
<dbReference type="PaxDb" id="3880-AES99488"/>
<sequence>MEDFLKMFLKFVVLSAATVCALVGNVQGIPPCCHQPGNQFVVLSSHVATLHLVLQSPKT</sequence>
<name>G7K235_MEDTR</name>
<feature type="chain" id="PRO_5014573289" description="Transmembrane protein" evidence="1">
    <location>
        <begin position="29"/>
        <end position="59"/>
    </location>
</feature>
<evidence type="ECO:0000313" key="2">
    <source>
        <dbReference type="EMBL" id="AES99488.1"/>
    </source>
</evidence>